<dbReference type="PROSITE" id="PS50104">
    <property type="entry name" value="TIR"/>
    <property type="match status" value="1"/>
</dbReference>
<dbReference type="AlphaFoldDB" id="Q0AUP4"/>
<sequence>MVSRSIKAIITQKFSIEYAKISEDTQRSINQITEYYASNGLYKSGALVTKYTEIFSQGASRTIDARLKIEKDIRTLAKKPFSGSENRELNSFLLSLVDSFEQQCGEKVKRLSKHNTHWRFHFNLLKNQIPVTVSMLQAELDILGGQIMRSNVEQGNEWDFFISHASEDKESIAKPLAEALIQEGYKVWYDEFSLTWGDRLRESIDNGLSKSRFGIVILSNNFFSKDWPINELEGLWARESLGRKVILPIWHDISKEEIVKYSPMLVGKLAIESSEGIPYILDQVKRMLNKDVTTTTNLNKASQPPIQLIAFAENDMFESGWKEAEAYKQVIMYPTNPINPVPVQNLRGIVDNNTIRLRGWGGTTYPHDSYDTKFLRRSDGIASIDDAERFYADWYFRYWYINNQLQFFQRSHFDEDQDKDIPPGSMDMIWLLMDIARPIMFAKNLIISDLGVTKFSLDLVWSGMGQRKLILLNRNRAPFSQKYICNEEIIRQSISIDETTVLLDCSLSIVGNIFWLFGWEKFNYQQVTKDLEAFLSGNFPD</sequence>
<dbReference type="InterPro" id="IPR000157">
    <property type="entry name" value="TIR_dom"/>
</dbReference>
<dbReference type="RefSeq" id="WP_011641644.1">
    <property type="nucleotide sequence ID" value="NC_008346.1"/>
</dbReference>
<keyword evidence="3" id="KW-1185">Reference proteome</keyword>
<dbReference type="Gene3D" id="3.40.50.10140">
    <property type="entry name" value="Toll/interleukin-1 receptor homology (TIR) domain"/>
    <property type="match status" value="1"/>
</dbReference>
<feature type="domain" description="TIR" evidence="1">
    <location>
        <begin position="156"/>
        <end position="288"/>
    </location>
</feature>
<dbReference type="SUPFAM" id="SSF52200">
    <property type="entry name" value="Toll/Interleukin receptor TIR domain"/>
    <property type="match status" value="1"/>
</dbReference>
<dbReference type="KEGG" id="swo:Swol_2269"/>
<accession>Q0AUP4</accession>
<evidence type="ECO:0000313" key="2">
    <source>
        <dbReference type="EMBL" id="ABI69560.1"/>
    </source>
</evidence>
<organism evidence="2 3">
    <name type="scientific">Syntrophomonas wolfei subsp. wolfei (strain DSM 2245B / Goettingen)</name>
    <dbReference type="NCBI Taxonomy" id="335541"/>
    <lineage>
        <taxon>Bacteria</taxon>
        <taxon>Bacillati</taxon>
        <taxon>Bacillota</taxon>
        <taxon>Clostridia</taxon>
        <taxon>Eubacteriales</taxon>
        <taxon>Syntrophomonadaceae</taxon>
        <taxon>Syntrophomonas</taxon>
    </lineage>
</organism>
<dbReference type="HOGENOM" id="CLU_503370_0_0_9"/>
<evidence type="ECO:0000313" key="3">
    <source>
        <dbReference type="Proteomes" id="UP000001968"/>
    </source>
</evidence>
<protein>
    <recommendedName>
        <fullName evidence="1">TIR domain-containing protein</fullName>
    </recommendedName>
</protein>
<dbReference type="Pfam" id="PF13676">
    <property type="entry name" value="TIR_2"/>
    <property type="match status" value="1"/>
</dbReference>
<name>Q0AUP4_SYNWW</name>
<dbReference type="SMART" id="SM00255">
    <property type="entry name" value="TIR"/>
    <property type="match status" value="1"/>
</dbReference>
<dbReference type="InterPro" id="IPR035897">
    <property type="entry name" value="Toll_tir_struct_dom_sf"/>
</dbReference>
<gene>
    <name evidence="2" type="ordered locus">Swol_2269</name>
</gene>
<dbReference type="EMBL" id="CP000448">
    <property type="protein sequence ID" value="ABI69560.1"/>
    <property type="molecule type" value="Genomic_DNA"/>
</dbReference>
<dbReference type="Proteomes" id="UP000001968">
    <property type="component" value="Chromosome"/>
</dbReference>
<dbReference type="eggNOG" id="COG1262">
    <property type="taxonomic scope" value="Bacteria"/>
</dbReference>
<dbReference type="GO" id="GO:0007165">
    <property type="term" value="P:signal transduction"/>
    <property type="evidence" value="ECO:0007669"/>
    <property type="project" value="InterPro"/>
</dbReference>
<reference evidence="3" key="1">
    <citation type="journal article" date="2010" name="Environ. Microbiol.">
        <title>The genome of Syntrophomonas wolfei: new insights into syntrophic metabolism and biohydrogen production.</title>
        <authorList>
            <person name="Sieber J.R."/>
            <person name="Sims D.R."/>
            <person name="Han C."/>
            <person name="Kim E."/>
            <person name="Lykidis A."/>
            <person name="Lapidus A.L."/>
            <person name="McDonnald E."/>
            <person name="Rohlin L."/>
            <person name="Culley D.E."/>
            <person name="Gunsalus R."/>
            <person name="McInerney M.J."/>
        </authorList>
    </citation>
    <scope>NUCLEOTIDE SEQUENCE [LARGE SCALE GENOMIC DNA]</scope>
    <source>
        <strain evidence="3">DSM 2245B / Goettingen</strain>
    </source>
</reference>
<proteinExistence type="predicted"/>
<evidence type="ECO:0000259" key="1">
    <source>
        <dbReference type="PROSITE" id="PS50104"/>
    </source>
</evidence>